<proteinExistence type="predicted"/>
<dbReference type="EMBL" id="JACHJL010000010">
    <property type="protein sequence ID" value="MBB5937154.1"/>
    <property type="molecule type" value="Genomic_DNA"/>
</dbReference>
<name>A0A7W9V0W1_9ACTN</name>
<keyword evidence="3" id="KW-1185">Reference proteome</keyword>
<keyword evidence="1" id="KW-1133">Transmembrane helix</keyword>
<evidence type="ECO:0000313" key="2">
    <source>
        <dbReference type="EMBL" id="MBB5937154.1"/>
    </source>
</evidence>
<gene>
    <name evidence="2" type="ORF">FHS42_004233</name>
</gene>
<organism evidence="2 3">
    <name type="scientific">Streptomyces zagrosensis</name>
    <dbReference type="NCBI Taxonomy" id="1042984"/>
    <lineage>
        <taxon>Bacteria</taxon>
        <taxon>Bacillati</taxon>
        <taxon>Actinomycetota</taxon>
        <taxon>Actinomycetes</taxon>
        <taxon>Kitasatosporales</taxon>
        <taxon>Streptomycetaceae</taxon>
        <taxon>Streptomyces</taxon>
    </lineage>
</organism>
<keyword evidence="1" id="KW-0472">Membrane</keyword>
<accession>A0A7W9V0W1</accession>
<comment type="caution">
    <text evidence="2">The sequence shown here is derived from an EMBL/GenBank/DDBJ whole genome shotgun (WGS) entry which is preliminary data.</text>
</comment>
<evidence type="ECO:0000313" key="3">
    <source>
        <dbReference type="Proteomes" id="UP000588098"/>
    </source>
</evidence>
<keyword evidence="1" id="KW-0812">Transmembrane</keyword>
<dbReference type="AlphaFoldDB" id="A0A7W9V0W1"/>
<evidence type="ECO:0000256" key="1">
    <source>
        <dbReference type="SAM" id="Phobius"/>
    </source>
</evidence>
<sequence>MADRPRGIDRRARCVEGGHEVKQRQLRVVLAIAVALNGIALLVWYLRQG</sequence>
<reference evidence="2 3" key="1">
    <citation type="submission" date="2020-08" db="EMBL/GenBank/DDBJ databases">
        <title>Genomic Encyclopedia of Type Strains, Phase III (KMG-III): the genomes of soil and plant-associated and newly described type strains.</title>
        <authorList>
            <person name="Whitman W."/>
        </authorList>
    </citation>
    <scope>NUCLEOTIDE SEQUENCE [LARGE SCALE GENOMIC DNA]</scope>
    <source>
        <strain evidence="2 3">CECT 8305</strain>
    </source>
</reference>
<protein>
    <submittedName>
        <fullName evidence="2">Uncharacterized protein</fullName>
    </submittedName>
</protein>
<dbReference type="Proteomes" id="UP000588098">
    <property type="component" value="Unassembled WGS sequence"/>
</dbReference>
<feature type="transmembrane region" description="Helical" evidence="1">
    <location>
        <begin position="28"/>
        <end position="46"/>
    </location>
</feature>